<evidence type="ECO:0000256" key="2">
    <source>
        <dbReference type="ARBA" id="ARBA00022857"/>
    </source>
</evidence>
<protein>
    <submittedName>
        <fullName evidence="5">NAD(P)-binding protein</fullName>
    </submittedName>
</protein>
<comment type="similarity">
    <text evidence="1 4">Belongs to the short-chain dehydrogenases/reductases (SDR) family.</text>
</comment>
<dbReference type="InterPro" id="IPR020904">
    <property type="entry name" value="Sc_DH/Rdtase_CS"/>
</dbReference>
<name>G3BCU9_CANTC</name>
<dbReference type="PRINTS" id="PR00081">
    <property type="entry name" value="GDHRDH"/>
</dbReference>
<dbReference type="AlphaFoldDB" id="G3BCU9"/>
<evidence type="ECO:0000256" key="4">
    <source>
        <dbReference type="RuleBase" id="RU000363"/>
    </source>
</evidence>
<dbReference type="PANTHER" id="PTHR42760:SF133">
    <property type="entry name" value="3-OXOACYL-[ACYL-CARRIER-PROTEIN] REDUCTASE"/>
    <property type="match status" value="1"/>
</dbReference>
<accession>G3BCU9</accession>
<organism evidence="6">
    <name type="scientific">Candida tenuis (strain ATCC 10573 / BCRC 21748 / CBS 615 / JCM 9827 / NBRC 10315 / NRRL Y-1498 / VKM Y-70)</name>
    <name type="common">Yeast</name>
    <name type="synonym">Yamadazyma tenuis</name>
    <dbReference type="NCBI Taxonomy" id="590646"/>
    <lineage>
        <taxon>Eukaryota</taxon>
        <taxon>Fungi</taxon>
        <taxon>Dikarya</taxon>
        <taxon>Ascomycota</taxon>
        <taxon>Saccharomycotina</taxon>
        <taxon>Pichiomycetes</taxon>
        <taxon>Debaryomycetaceae</taxon>
        <taxon>Yamadazyma</taxon>
    </lineage>
</organism>
<dbReference type="EMBL" id="GL996528">
    <property type="protein sequence ID" value="EGV60214.1"/>
    <property type="molecule type" value="Genomic_DNA"/>
</dbReference>
<dbReference type="InterPro" id="IPR036291">
    <property type="entry name" value="NAD(P)-bd_dom_sf"/>
</dbReference>
<dbReference type="Gene3D" id="3.40.50.720">
    <property type="entry name" value="NAD(P)-binding Rossmann-like Domain"/>
    <property type="match status" value="1"/>
</dbReference>
<evidence type="ECO:0000313" key="6">
    <source>
        <dbReference type="Proteomes" id="UP000000707"/>
    </source>
</evidence>
<gene>
    <name evidence="5" type="ORF">CANTEDRAFT_127228</name>
</gene>
<keyword evidence="3" id="KW-0560">Oxidoreductase</keyword>
<sequence>MRDSSVAKYIFMLGRKALVTGASRGIGREIAVRLAQEGASITLVARNKTLLQETLRTLPTTQNQLHTIEPIDLLNINDITSKPHLFDEVSVLVNCAGVTNHSLLPRMSAQEIANTVQVNLIAPIILSKTACKPMLKHKNDAVIINISSVLALSDFTIPGTSVYSASKAGLNGFTVSLSNELKGRIRVNSIVPGLVSDTDMGARTNLDIASVSIDRVVEATYKAIVDESINGQCILVK</sequence>
<dbReference type="GO" id="GO:0048038">
    <property type="term" value="F:quinone binding"/>
    <property type="evidence" value="ECO:0007669"/>
    <property type="project" value="TreeGrafter"/>
</dbReference>
<keyword evidence="2" id="KW-0521">NADP</keyword>
<reference evidence="5 6" key="1">
    <citation type="journal article" date="2011" name="Proc. Natl. Acad. Sci. U.S.A.">
        <title>Comparative genomics of xylose-fermenting fungi for enhanced biofuel production.</title>
        <authorList>
            <person name="Wohlbach D.J."/>
            <person name="Kuo A."/>
            <person name="Sato T.K."/>
            <person name="Potts K.M."/>
            <person name="Salamov A.A."/>
            <person name="LaButti K.M."/>
            <person name="Sun H."/>
            <person name="Clum A."/>
            <person name="Pangilinan J.L."/>
            <person name="Lindquist E.A."/>
            <person name="Lucas S."/>
            <person name="Lapidus A."/>
            <person name="Jin M."/>
            <person name="Gunawan C."/>
            <person name="Balan V."/>
            <person name="Dale B.E."/>
            <person name="Jeffries T.W."/>
            <person name="Zinkel R."/>
            <person name="Barry K.W."/>
            <person name="Grigoriev I.V."/>
            <person name="Gasch A.P."/>
        </authorList>
    </citation>
    <scope>NUCLEOTIDE SEQUENCE [LARGE SCALE GENOMIC DNA]</scope>
    <source>
        <strain evidence="6">ATCC 10573 / BCRC 21748 / CBS 615 / JCM 9827 / NBRC 10315 / NRRL Y-1498 / VKM Y-70</strain>
    </source>
</reference>
<dbReference type="HOGENOM" id="CLU_010194_2_10_1"/>
<dbReference type="GO" id="GO:0016616">
    <property type="term" value="F:oxidoreductase activity, acting on the CH-OH group of donors, NAD or NADP as acceptor"/>
    <property type="evidence" value="ECO:0007669"/>
    <property type="project" value="TreeGrafter"/>
</dbReference>
<dbReference type="Proteomes" id="UP000000707">
    <property type="component" value="Unassembled WGS sequence"/>
</dbReference>
<evidence type="ECO:0000313" key="5">
    <source>
        <dbReference type="EMBL" id="EGV60214.1"/>
    </source>
</evidence>
<dbReference type="PROSITE" id="PS00061">
    <property type="entry name" value="ADH_SHORT"/>
    <property type="match status" value="1"/>
</dbReference>
<evidence type="ECO:0000256" key="1">
    <source>
        <dbReference type="ARBA" id="ARBA00006484"/>
    </source>
</evidence>
<evidence type="ECO:0000256" key="3">
    <source>
        <dbReference type="ARBA" id="ARBA00023002"/>
    </source>
</evidence>
<proteinExistence type="inferred from homology"/>
<keyword evidence="6" id="KW-1185">Reference proteome</keyword>
<dbReference type="CDD" id="cd05233">
    <property type="entry name" value="SDR_c"/>
    <property type="match status" value="1"/>
</dbReference>
<dbReference type="PANTHER" id="PTHR42760">
    <property type="entry name" value="SHORT-CHAIN DEHYDROGENASES/REDUCTASES FAMILY MEMBER"/>
    <property type="match status" value="1"/>
</dbReference>
<dbReference type="STRING" id="590646.G3BCU9"/>
<dbReference type="SUPFAM" id="SSF51735">
    <property type="entry name" value="NAD(P)-binding Rossmann-fold domains"/>
    <property type="match status" value="1"/>
</dbReference>
<dbReference type="eggNOG" id="KOG0725">
    <property type="taxonomic scope" value="Eukaryota"/>
</dbReference>
<dbReference type="GO" id="GO:0006633">
    <property type="term" value="P:fatty acid biosynthetic process"/>
    <property type="evidence" value="ECO:0007669"/>
    <property type="project" value="TreeGrafter"/>
</dbReference>
<dbReference type="InterPro" id="IPR002347">
    <property type="entry name" value="SDR_fam"/>
</dbReference>
<dbReference type="Pfam" id="PF00106">
    <property type="entry name" value="adh_short"/>
    <property type="match status" value="1"/>
</dbReference>
<dbReference type="PRINTS" id="PR00080">
    <property type="entry name" value="SDRFAMILY"/>
</dbReference>